<feature type="transmembrane region" description="Helical" evidence="2">
    <location>
        <begin position="9"/>
        <end position="27"/>
    </location>
</feature>
<dbReference type="EMBL" id="BJVJ01000011">
    <property type="protein sequence ID" value="GEL22702.1"/>
    <property type="molecule type" value="Genomic_DNA"/>
</dbReference>
<dbReference type="RefSeq" id="WP_222596201.1">
    <property type="nucleotide sequence ID" value="NZ_BJVJ01000011.1"/>
</dbReference>
<reference evidence="3 4" key="1">
    <citation type="submission" date="2019-07" db="EMBL/GenBank/DDBJ databases">
        <title>Whole genome shotgun sequence of Pseudonocardia sulfidoxydans NBRC 16205.</title>
        <authorList>
            <person name="Hosoyama A."/>
            <person name="Uohara A."/>
            <person name="Ohji S."/>
            <person name="Ichikawa N."/>
        </authorList>
    </citation>
    <scope>NUCLEOTIDE SEQUENCE [LARGE SCALE GENOMIC DNA]</scope>
    <source>
        <strain evidence="3 4">NBRC 16205</strain>
    </source>
</reference>
<evidence type="ECO:0008006" key="5">
    <source>
        <dbReference type="Google" id="ProtNLM"/>
    </source>
</evidence>
<evidence type="ECO:0000313" key="3">
    <source>
        <dbReference type="EMBL" id="GEL22702.1"/>
    </source>
</evidence>
<dbReference type="PANTHER" id="PTHR34989">
    <property type="entry name" value="PROTEIN HDED"/>
    <property type="match status" value="1"/>
</dbReference>
<name>A0A511DD32_9PSEU</name>
<protein>
    <recommendedName>
        <fullName evidence="5">Sulfate permease</fullName>
    </recommendedName>
</protein>
<feature type="transmembrane region" description="Helical" evidence="2">
    <location>
        <begin position="90"/>
        <end position="114"/>
    </location>
</feature>
<sequence length="205" mass="20510">MGEATTRRSVWEIVLAVLLILGGAFLLSNAVMATLLSILLIGWTILVGGVLLVVRAIMRRESASVFWSALLGGAILAVLGLVVLRNPVVGAATLTLLAGAMFLVVGGVRIVLAIQVPGHRILLGISGLVSLVMGLIVLLNFTAATLTLLGILLGIQMLSEGIVLLLAGPLAPRGTGGRAAAGTPVGPGATSGTGTGSGPGSGRRG</sequence>
<feature type="transmembrane region" description="Helical" evidence="2">
    <location>
        <begin position="147"/>
        <end position="168"/>
    </location>
</feature>
<evidence type="ECO:0000313" key="4">
    <source>
        <dbReference type="Proteomes" id="UP000321685"/>
    </source>
</evidence>
<dbReference type="Proteomes" id="UP000321685">
    <property type="component" value="Unassembled WGS sequence"/>
</dbReference>
<accession>A0A511DD32</accession>
<keyword evidence="2" id="KW-0812">Transmembrane</keyword>
<keyword evidence="4" id="KW-1185">Reference proteome</keyword>
<dbReference type="InterPro" id="IPR052712">
    <property type="entry name" value="Acid_resist_chaperone_HdeD"/>
</dbReference>
<feature type="transmembrane region" description="Helical" evidence="2">
    <location>
        <begin position="121"/>
        <end position="141"/>
    </location>
</feature>
<dbReference type="PANTHER" id="PTHR34989:SF1">
    <property type="entry name" value="PROTEIN HDED"/>
    <property type="match status" value="1"/>
</dbReference>
<keyword evidence="2" id="KW-1133">Transmembrane helix</keyword>
<comment type="caution">
    <text evidence="3">The sequence shown here is derived from an EMBL/GenBank/DDBJ whole genome shotgun (WGS) entry which is preliminary data.</text>
</comment>
<dbReference type="Pfam" id="PF03729">
    <property type="entry name" value="DUF308"/>
    <property type="match status" value="1"/>
</dbReference>
<evidence type="ECO:0000256" key="1">
    <source>
        <dbReference type="SAM" id="MobiDB-lite"/>
    </source>
</evidence>
<feature type="transmembrane region" description="Helical" evidence="2">
    <location>
        <begin position="33"/>
        <end position="53"/>
    </location>
</feature>
<feature type="region of interest" description="Disordered" evidence="1">
    <location>
        <begin position="177"/>
        <end position="205"/>
    </location>
</feature>
<feature type="compositionally biased region" description="Gly residues" evidence="1">
    <location>
        <begin position="189"/>
        <end position="205"/>
    </location>
</feature>
<dbReference type="InterPro" id="IPR005325">
    <property type="entry name" value="DUF308_memb"/>
</dbReference>
<evidence type="ECO:0000256" key="2">
    <source>
        <dbReference type="SAM" id="Phobius"/>
    </source>
</evidence>
<gene>
    <name evidence="3" type="ORF">PSU4_16560</name>
</gene>
<dbReference type="GO" id="GO:0005886">
    <property type="term" value="C:plasma membrane"/>
    <property type="evidence" value="ECO:0007669"/>
    <property type="project" value="TreeGrafter"/>
</dbReference>
<keyword evidence="2" id="KW-0472">Membrane</keyword>
<dbReference type="AlphaFoldDB" id="A0A511DD32"/>
<organism evidence="3 4">
    <name type="scientific">Pseudonocardia sulfidoxydans NBRC 16205</name>
    <dbReference type="NCBI Taxonomy" id="1223511"/>
    <lineage>
        <taxon>Bacteria</taxon>
        <taxon>Bacillati</taxon>
        <taxon>Actinomycetota</taxon>
        <taxon>Actinomycetes</taxon>
        <taxon>Pseudonocardiales</taxon>
        <taxon>Pseudonocardiaceae</taxon>
        <taxon>Pseudonocardia</taxon>
    </lineage>
</organism>
<feature type="transmembrane region" description="Helical" evidence="2">
    <location>
        <begin position="65"/>
        <end position="84"/>
    </location>
</feature>
<proteinExistence type="predicted"/>